<keyword evidence="4" id="KW-0472">Membrane</keyword>
<dbReference type="Gene3D" id="4.10.110.10">
    <property type="entry name" value="Spasmolytic Protein, domain 1"/>
    <property type="match status" value="1"/>
</dbReference>
<keyword evidence="10" id="KW-0732">Signal</keyword>
<dbReference type="InterPro" id="IPR030459">
    <property type="entry name" value="Glyco_hydro_31_CS"/>
</dbReference>
<dbReference type="EMBL" id="NCKU01003674">
    <property type="protein sequence ID" value="RWS07090.1"/>
    <property type="molecule type" value="Genomic_DNA"/>
</dbReference>
<dbReference type="SUPFAM" id="SSF51445">
    <property type="entry name" value="(Trans)glycosidases"/>
    <property type="match status" value="1"/>
</dbReference>
<evidence type="ECO:0000256" key="8">
    <source>
        <dbReference type="PROSITE-ProRule" id="PRU00779"/>
    </source>
</evidence>
<keyword evidence="6" id="KW-0325">Glycoprotein</keyword>
<name>A0A3S3PA01_9ACAR</name>
<dbReference type="GO" id="GO:0005975">
    <property type="term" value="P:carbohydrate metabolic process"/>
    <property type="evidence" value="ECO:0007669"/>
    <property type="project" value="InterPro"/>
</dbReference>
<dbReference type="SUPFAM" id="SSF74650">
    <property type="entry name" value="Galactose mutarotase-like"/>
    <property type="match status" value="1"/>
</dbReference>
<dbReference type="CDD" id="cd06602">
    <property type="entry name" value="GH31_MGAM_SI_GAA"/>
    <property type="match status" value="1"/>
</dbReference>
<organism evidence="13 14">
    <name type="scientific">Dinothrombium tinctorium</name>
    <dbReference type="NCBI Taxonomy" id="1965070"/>
    <lineage>
        <taxon>Eukaryota</taxon>
        <taxon>Metazoa</taxon>
        <taxon>Ecdysozoa</taxon>
        <taxon>Arthropoda</taxon>
        <taxon>Chelicerata</taxon>
        <taxon>Arachnida</taxon>
        <taxon>Acari</taxon>
        <taxon>Acariformes</taxon>
        <taxon>Trombidiformes</taxon>
        <taxon>Prostigmata</taxon>
        <taxon>Anystina</taxon>
        <taxon>Parasitengona</taxon>
        <taxon>Trombidioidea</taxon>
        <taxon>Trombidiidae</taxon>
        <taxon>Dinothrombium</taxon>
    </lineage>
</organism>
<dbReference type="Gene3D" id="3.20.20.80">
    <property type="entry name" value="Glycosidases"/>
    <property type="match status" value="1"/>
</dbReference>
<dbReference type="Pfam" id="PF13802">
    <property type="entry name" value="Gal_mutarotas_2"/>
    <property type="match status" value="1"/>
</dbReference>
<sequence>MLLLELLIFECLILVFHCSILNGQCNSIADEYRFDCHPELFASEQKCSDRGCCWRSPSNPSAGNIPWCYFPPNYVGYQIKRNSTDGNNLNIELNRVRPSGFPNDIQVVRVEVNSLTDNVLRVKFVDANNKRFEPQFPILNVPKSQLKSPLYDVQLTNEGNLVVTRKSNRRQIFNANLRTLIFSNQFHQLSSSLPSRYISGLGEHKDHFRKNVNWKRYTFFNFDSPPTFDTPLYGTHPFYFAIEDGTPHASGVFLFNSNAMDIFLSPSPAASFRPIGGVLDFFIFVGENPSDVVADYIKLIGLPNMPPLWALGFHLSRYGYNNLGRMVEAWNRTRNAKIPLDVQWSDIDYMKDFNDFTYDKNNFAGLPQFINNLHKIGMHFVPILDPGVSGGEPPNTYPPFEDGIKMNIFIKHSNGKVLVGRVWNRSGKTVFADFTNPNITDYWVKQAQRLYSNIKFDGLWIDMNEISNMVDGSLDGCPFSSLENPQYLPGNLPLKRKSVCPSAQTYAGNYYDTHNLFSTYETLTAYKTLLKLRPGKRPFILSRSTFAGQGQYGNHWTGDVFSSWEDMRYSIPAMFDFNIFGIPLVGADICGFNGATTPELCARWMAMGAFYPFSRNHNANNAPDQDPAAPNLGPEVPKASRYALTLRYKLIPYLYTLFYRAHNFGETVVRPMFFTFPNDTNSYPVENQFMWGSSLLILPVLQQGATSVNAYLPRGVWYDDFKSSYHSNGQHFTLDSPIDKINVLIRGGEIIPFADDQVLQTKDLHNVNFNLFVALNEHYKAYGELYWDDGESIDSQTKGAYNLMQFLAENRKLQATVVKNGYRAQKYVSSIVVCGVDGEPNVVTLNSKPIQVKYIQETRCFIANLNGSLNLYTNFKLLWAN</sequence>
<comment type="subcellular location">
    <subcellularLocation>
        <location evidence="1">Endomembrane system</location>
    </subcellularLocation>
</comment>
<proteinExistence type="inferred from homology"/>
<dbReference type="CDD" id="cd14752">
    <property type="entry name" value="GH31_N"/>
    <property type="match status" value="1"/>
</dbReference>
<evidence type="ECO:0000256" key="9">
    <source>
        <dbReference type="RuleBase" id="RU361185"/>
    </source>
</evidence>
<feature type="signal peptide" evidence="10">
    <location>
        <begin position="1"/>
        <end position="23"/>
    </location>
</feature>
<evidence type="ECO:0000256" key="7">
    <source>
        <dbReference type="ARBA" id="ARBA00023295"/>
    </source>
</evidence>
<dbReference type="CDD" id="cd00111">
    <property type="entry name" value="Trefoil"/>
    <property type="match status" value="1"/>
</dbReference>
<dbReference type="InterPro" id="IPR017853">
    <property type="entry name" value="GH"/>
</dbReference>
<dbReference type="PROSITE" id="PS00707">
    <property type="entry name" value="GLYCOSYL_HYDROL_F31_2"/>
    <property type="match status" value="1"/>
</dbReference>
<dbReference type="EMBL" id="NCKU01003000">
    <property type="protein sequence ID" value="RWS08372.1"/>
    <property type="molecule type" value="Genomic_DNA"/>
</dbReference>
<dbReference type="GO" id="GO:0012505">
    <property type="term" value="C:endomembrane system"/>
    <property type="evidence" value="ECO:0007669"/>
    <property type="project" value="UniProtKB-SubCell"/>
</dbReference>
<protein>
    <submittedName>
        <fullName evidence="13">Lysosomal alpha-glucosidase-like protein</fullName>
    </submittedName>
</protein>
<dbReference type="GO" id="GO:0030246">
    <property type="term" value="F:carbohydrate binding"/>
    <property type="evidence" value="ECO:0007669"/>
    <property type="project" value="InterPro"/>
</dbReference>
<dbReference type="FunFam" id="2.60.40.1180:FF:000001">
    <property type="entry name" value="Maltase-glucoamylase, intestinal"/>
    <property type="match status" value="1"/>
</dbReference>
<dbReference type="GO" id="GO:0004558">
    <property type="term" value="F:alpha-1,4-glucosidase activity"/>
    <property type="evidence" value="ECO:0007669"/>
    <property type="project" value="TreeGrafter"/>
</dbReference>
<dbReference type="STRING" id="1965070.A0A3S3PA01"/>
<keyword evidence="5" id="KW-1015">Disulfide bond</keyword>
<reference evidence="13 14" key="1">
    <citation type="journal article" date="2018" name="Gigascience">
        <title>Genomes of trombidid mites reveal novel predicted allergens and laterally-transferred genes associated with secondary metabolism.</title>
        <authorList>
            <person name="Dong X."/>
            <person name="Chaisiri K."/>
            <person name="Xia D."/>
            <person name="Armstrong S.D."/>
            <person name="Fang Y."/>
            <person name="Donnelly M.J."/>
            <person name="Kadowaki T."/>
            <person name="McGarry J.W."/>
            <person name="Darby A.C."/>
            <person name="Makepeace B.L."/>
        </authorList>
    </citation>
    <scope>NUCLEOTIDE SEQUENCE [LARGE SCALE GENOMIC DNA]</scope>
    <source>
        <strain evidence="13">UoL-WK</strain>
    </source>
</reference>
<evidence type="ECO:0000256" key="5">
    <source>
        <dbReference type="ARBA" id="ARBA00023157"/>
    </source>
</evidence>
<evidence type="ECO:0000256" key="4">
    <source>
        <dbReference type="ARBA" id="ARBA00023136"/>
    </source>
</evidence>
<dbReference type="Proteomes" id="UP000285301">
    <property type="component" value="Unassembled WGS sequence"/>
</dbReference>
<dbReference type="InterPro" id="IPR030458">
    <property type="entry name" value="Glyco_hydro_31_AS"/>
</dbReference>
<dbReference type="InterPro" id="IPR048395">
    <property type="entry name" value="Glyco_hydro_31_C"/>
</dbReference>
<dbReference type="InterPro" id="IPR025887">
    <property type="entry name" value="Glyco_hydro_31_N_dom"/>
</dbReference>
<evidence type="ECO:0000256" key="2">
    <source>
        <dbReference type="ARBA" id="ARBA00007806"/>
    </source>
</evidence>
<dbReference type="PROSITE" id="PS00129">
    <property type="entry name" value="GLYCOSYL_HYDROL_F31_1"/>
    <property type="match status" value="1"/>
</dbReference>
<dbReference type="PROSITE" id="PS51448">
    <property type="entry name" value="P_TREFOIL_2"/>
    <property type="match status" value="1"/>
</dbReference>
<evidence type="ECO:0000259" key="11">
    <source>
        <dbReference type="PROSITE" id="PS51448"/>
    </source>
</evidence>
<evidence type="ECO:0000256" key="1">
    <source>
        <dbReference type="ARBA" id="ARBA00004308"/>
    </source>
</evidence>
<dbReference type="Gene3D" id="2.60.40.1760">
    <property type="entry name" value="glycosyl hydrolase (family 31)"/>
    <property type="match status" value="1"/>
</dbReference>
<dbReference type="InterPro" id="IPR013780">
    <property type="entry name" value="Glyco_hydro_b"/>
</dbReference>
<dbReference type="InterPro" id="IPR000322">
    <property type="entry name" value="Glyco_hydro_31_TIM"/>
</dbReference>
<dbReference type="InterPro" id="IPR017957">
    <property type="entry name" value="P_trefoil_CS"/>
</dbReference>
<keyword evidence="3 9" id="KW-0378">Hydrolase</keyword>
<comment type="caution">
    <text evidence="8">Lacks conserved residue(s) required for the propagation of feature annotation.</text>
</comment>
<keyword evidence="14" id="KW-1185">Reference proteome</keyword>
<accession>A0A3S3PA01</accession>
<dbReference type="SUPFAM" id="SSF51011">
    <property type="entry name" value="Glycosyl hydrolase domain"/>
    <property type="match status" value="1"/>
</dbReference>
<dbReference type="InterPro" id="IPR011013">
    <property type="entry name" value="Gal_mutarotase_sf_dom"/>
</dbReference>
<dbReference type="SMART" id="SM00018">
    <property type="entry name" value="PD"/>
    <property type="match status" value="1"/>
</dbReference>
<evidence type="ECO:0000313" key="13">
    <source>
        <dbReference type="EMBL" id="RWS08372.1"/>
    </source>
</evidence>
<dbReference type="PANTHER" id="PTHR22762">
    <property type="entry name" value="ALPHA-GLUCOSIDASE"/>
    <property type="match status" value="1"/>
</dbReference>
<evidence type="ECO:0000256" key="3">
    <source>
        <dbReference type="ARBA" id="ARBA00022801"/>
    </source>
</evidence>
<dbReference type="OrthoDB" id="1334205at2759"/>
<comment type="caution">
    <text evidence="13">The sequence shown here is derived from an EMBL/GenBank/DDBJ whole genome shotgun (WGS) entry which is preliminary data.</text>
</comment>
<dbReference type="PROSITE" id="PS00025">
    <property type="entry name" value="P_TREFOIL_1"/>
    <property type="match status" value="1"/>
</dbReference>
<dbReference type="Pfam" id="PF01055">
    <property type="entry name" value="Glyco_hydro_31_2nd"/>
    <property type="match status" value="1"/>
</dbReference>
<dbReference type="InterPro" id="IPR044913">
    <property type="entry name" value="P_trefoil_dom_sf"/>
</dbReference>
<evidence type="ECO:0000256" key="10">
    <source>
        <dbReference type="SAM" id="SignalP"/>
    </source>
</evidence>
<gene>
    <name evidence="13" type="ORF">B4U79_03537</name>
    <name evidence="12" type="ORF">B4U79_13447</name>
</gene>
<dbReference type="Pfam" id="PF21365">
    <property type="entry name" value="Glyco_hydro_31_3rd"/>
    <property type="match status" value="1"/>
</dbReference>
<evidence type="ECO:0000313" key="14">
    <source>
        <dbReference type="Proteomes" id="UP000285301"/>
    </source>
</evidence>
<evidence type="ECO:0000256" key="6">
    <source>
        <dbReference type="ARBA" id="ARBA00023180"/>
    </source>
</evidence>
<dbReference type="PANTHER" id="PTHR22762:SF131">
    <property type="entry name" value="GLYCOSIDE HYDROLASE FAMILY 31 N-TERMINAL DOMAIN-CONTAINING PROTEIN"/>
    <property type="match status" value="1"/>
</dbReference>
<dbReference type="Gene3D" id="2.60.40.1180">
    <property type="entry name" value="Golgi alpha-mannosidase II"/>
    <property type="match status" value="2"/>
</dbReference>
<feature type="chain" id="PRO_5033398988" evidence="10">
    <location>
        <begin position="24"/>
        <end position="881"/>
    </location>
</feature>
<reference evidence="13" key="2">
    <citation type="submission" date="2018-11" db="EMBL/GenBank/DDBJ databases">
        <title>Trombidioid mite genomics.</title>
        <authorList>
            <person name="Dong X."/>
        </authorList>
    </citation>
    <scope>NUCLEOTIDE SEQUENCE</scope>
    <source>
        <strain evidence="13">UoL-WK</strain>
    </source>
</reference>
<comment type="similarity">
    <text evidence="2 9">Belongs to the glycosyl hydrolase 31 family.</text>
</comment>
<dbReference type="InterPro" id="IPR000519">
    <property type="entry name" value="P_trefoil_dom"/>
</dbReference>
<keyword evidence="7 9" id="KW-0326">Glycosidase</keyword>
<evidence type="ECO:0000313" key="12">
    <source>
        <dbReference type="EMBL" id="RWS07090.1"/>
    </source>
</evidence>
<feature type="domain" description="P-type" evidence="11">
    <location>
        <begin position="23"/>
        <end position="72"/>
    </location>
</feature>
<dbReference type="AlphaFoldDB" id="A0A3S3PA01"/>
<dbReference type="Pfam" id="PF00088">
    <property type="entry name" value="Trefoil"/>
    <property type="match status" value="1"/>
</dbReference>